<evidence type="ECO:0000313" key="5">
    <source>
        <dbReference type="Proteomes" id="UP000031599"/>
    </source>
</evidence>
<reference evidence="4 5" key="1">
    <citation type="submission" date="2014-12" db="EMBL/GenBank/DDBJ databases">
        <title>Genome assembly of Enhygromyxa salina DSM 15201.</title>
        <authorList>
            <person name="Sharma G."/>
            <person name="Subramanian S."/>
        </authorList>
    </citation>
    <scope>NUCLEOTIDE SEQUENCE [LARGE SCALE GENOMIC DNA]</scope>
    <source>
        <strain evidence="4 5">DSM 15201</strain>
    </source>
</reference>
<dbReference type="PANTHER" id="PTHR47485:SF1">
    <property type="entry name" value="THYLAKOID LUMENAL 17.4 KDA PROTEIN, CHLOROPLASTIC"/>
    <property type="match status" value="1"/>
</dbReference>
<sequence length="896" mass="98534">MKIIKPNKLSALTRCFEHQREFHLGVSVLAYFSFAPDALLSEVGMWTFVTKRMADQAILDVGIPKAEAEYLIHGHAHSQSGAPITALPVRAQVGALDKTLHVVGDRYWRGGRSISEPEPFTELPLHWSRAYGGPSFPANPLGRGHGESEHHGQRIQLLPNIEDPRRPVSSPHDIVDPVGFGPLDLSWPQRQALVGTYDQHWLENLFPGLARDLDWSFFNIAPHDQRFAGPWTGGERFCFEHMHPEHARVEGQLSHLHARAFVTRELSEAEPGADEPETRFDEVPLALQTLWFFPDAERLVMIYQGSTRVREDDAADIRHLLLAAEFPDEARTIDHYASVLAARLDPDGGALASMRERDLLPDRLSDEIEEFAEHRALLEIDNLMQHNLHRRAVAFHETRVAELLALGLDPALYMPPPPEPPGPPPTLDEIPELVAELERKAEEAKAEAEAKSAQQKQDLLATLDENGIVGEEREQLLAKLEGSHHGPPTFSAEAQRAMLAGAIVECRQAGGSVERLEQMLHDPELNQSWDEAEVQLRDGYRRSAHFQEPGPPMSAERSAEARTALHEALAAGVDLSTLDFTGADFSDMDLHGAKLTGALFESVCLDRADLRGATLDRAILAHASLREAKLDGASLRETNLGKAMLIDASAVEADLEQAILMGTDLTRACLRGARLRGAMIYETVFVDADARQLQGEELALINCQLQGLDLSGASLPRSCFIELDLSRVNLSGAEIERGCFVTCDARGVRFDGARFQQVSFAKGCLLDGASFVDADLRGCNFRESSMCACDLRGARLEGTDLSGCVLDEARLDGAQADGARFSKAWLRDASATGASLVGAAFTNARMHRADLRHSNLHGADLARVRSDQSLQLDGALLTRVRIHPTHIEPPEQEVSS</sequence>
<dbReference type="Pfam" id="PF00805">
    <property type="entry name" value="Pentapeptide"/>
    <property type="match status" value="6"/>
</dbReference>
<evidence type="ECO:0000256" key="1">
    <source>
        <dbReference type="ARBA" id="ARBA00022737"/>
    </source>
</evidence>
<keyword evidence="1" id="KW-0677">Repeat</keyword>
<dbReference type="InterPro" id="IPR018683">
    <property type="entry name" value="DUF2169"/>
</dbReference>
<dbReference type="EMBL" id="JMCC02000021">
    <property type="protein sequence ID" value="KIG17720.1"/>
    <property type="molecule type" value="Genomic_DNA"/>
</dbReference>
<dbReference type="SUPFAM" id="SSF141571">
    <property type="entry name" value="Pentapeptide repeat-like"/>
    <property type="match status" value="2"/>
</dbReference>
<evidence type="ECO:0000259" key="3">
    <source>
        <dbReference type="Pfam" id="PF09937"/>
    </source>
</evidence>
<dbReference type="Gene3D" id="2.160.20.80">
    <property type="entry name" value="E3 ubiquitin-protein ligase SopA"/>
    <property type="match status" value="2"/>
</dbReference>
<dbReference type="PANTHER" id="PTHR47485">
    <property type="entry name" value="THYLAKOID LUMENAL 17.4 KDA PROTEIN, CHLOROPLASTIC"/>
    <property type="match status" value="1"/>
</dbReference>
<accession>A0A0C2D7Z6</accession>
<feature type="domain" description="DUF2169" evidence="3">
    <location>
        <begin position="23"/>
        <end position="303"/>
    </location>
</feature>
<keyword evidence="2" id="KW-0175">Coiled coil</keyword>
<dbReference type="RefSeq" id="WP_052548145.1">
    <property type="nucleotide sequence ID" value="NZ_JMCC02000021.1"/>
</dbReference>
<evidence type="ECO:0000256" key="2">
    <source>
        <dbReference type="SAM" id="Coils"/>
    </source>
</evidence>
<evidence type="ECO:0000313" key="4">
    <source>
        <dbReference type="EMBL" id="KIG17720.1"/>
    </source>
</evidence>
<feature type="coiled-coil region" evidence="2">
    <location>
        <begin position="427"/>
        <end position="458"/>
    </location>
</feature>
<dbReference type="AlphaFoldDB" id="A0A0C2D7Z6"/>
<dbReference type="Pfam" id="PF09937">
    <property type="entry name" value="DUF2169"/>
    <property type="match status" value="1"/>
</dbReference>
<comment type="caution">
    <text evidence="4">The sequence shown here is derived from an EMBL/GenBank/DDBJ whole genome shotgun (WGS) entry which is preliminary data.</text>
</comment>
<gene>
    <name evidence="4" type="ORF">DB30_02995</name>
</gene>
<proteinExistence type="predicted"/>
<protein>
    <recommendedName>
        <fullName evidence="3">DUF2169 domain-containing protein</fullName>
    </recommendedName>
</protein>
<dbReference type="InterPro" id="IPR001646">
    <property type="entry name" value="5peptide_repeat"/>
</dbReference>
<dbReference type="Proteomes" id="UP000031599">
    <property type="component" value="Unassembled WGS sequence"/>
</dbReference>
<organism evidence="4 5">
    <name type="scientific">Enhygromyxa salina</name>
    <dbReference type="NCBI Taxonomy" id="215803"/>
    <lineage>
        <taxon>Bacteria</taxon>
        <taxon>Pseudomonadati</taxon>
        <taxon>Myxococcota</taxon>
        <taxon>Polyangia</taxon>
        <taxon>Nannocystales</taxon>
        <taxon>Nannocystaceae</taxon>
        <taxon>Enhygromyxa</taxon>
    </lineage>
</organism>
<name>A0A0C2D7Z6_9BACT</name>